<accession>W3X5U5</accession>
<comment type="similarity">
    <text evidence="3">Belongs to the EFG1 family.</text>
</comment>
<proteinExistence type="inferred from homology"/>
<dbReference type="OMA" id="KCMEEGT"/>
<dbReference type="HOGENOM" id="CLU_066912_0_0_1"/>
<gene>
    <name evidence="10" type="ORF">PFICI_08266</name>
</gene>
<evidence type="ECO:0000256" key="6">
    <source>
        <dbReference type="ARBA" id="ARBA00022552"/>
    </source>
</evidence>
<name>W3X5U5_PESFW</name>
<dbReference type="InParanoid" id="W3X5U5"/>
<dbReference type="GO" id="GO:0005730">
    <property type="term" value="C:nucleolus"/>
    <property type="evidence" value="ECO:0007669"/>
    <property type="project" value="UniProtKB-SubCell"/>
</dbReference>
<feature type="region of interest" description="Disordered" evidence="9">
    <location>
        <begin position="214"/>
        <end position="280"/>
    </location>
</feature>
<evidence type="ECO:0000256" key="7">
    <source>
        <dbReference type="ARBA" id="ARBA00023054"/>
    </source>
</evidence>
<evidence type="ECO:0000313" key="10">
    <source>
        <dbReference type="EMBL" id="ETS80737.1"/>
    </source>
</evidence>
<comment type="subcellular location">
    <subcellularLocation>
        <location evidence="2">Nucleus</location>
        <location evidence="2">Nucleolus</location>
    </subcellularLocation>
</comment>
<dbReference type="GeneID" id="19273279"/>
<keyword evidence="8" id="KW-0539">Nucleus</keyword>
<feature type="compositionally biased region" description="Basic and acidic residues" evidence="9">
    <location>
        <begin position="218"/>
        <end position="264"/>
    </location>
</feature>
<evidence type="ECO:0000313" key="11">
    <source>
        <dbReference type="Proteomes" id="UP000030651"/>
    </source>
</evidence>
<dbReference type="GO" id="GO:0030688">
    <property type="term" value="C:preribosome, small subunit precursor"/>
    <property type="evidence" value="ECO:0007669"/>
    <property type="project" value="TreeGrafter"/>
</dbReference>
<evidence type="ECO:0000256" key="2">
    <source>
        <dbReference type="ARBA" id="ARBA00004604"/>
    </source>
</evidence>
<evidence type="ECO:0000256" key="1">
    <source>
        <dbReference type="ARBA" id="ARBA00002773"/>
    </source>
</evidence>
<comment type="function">
    <text evidence="1">Involved in rRNA processing.</text>
</comment>
<evidence type="ECO:0000256" key="3">
    <source>
        <dbReference type="ARBA" id="ARBA00006916"/>
    </source>
</evidence>
<dbReference type="Pfam" id="PF10153">
    <property type="entry name" value="Efg1"/>
    <property type="match status" value="1"/>
</dbReference>
<dbReference type="STRING" id="1229662.W3X5U5"/>
<dbReference type="OrthoDB" id="47732at2759"/>
<organism evidence="10 11">
    <name type="scientific">Pestalotiopsis fici (strain W106-1 / CGMCC3.15140)</name>
    <dbReference type="NCBI Taxonomy" id="1229662"/>
    <lineage>
        <taxon>Eukaryota</taxon>
        <taxon>Fungi</taxon>
        <taxon>Dikarya</taxon>
        <taxon>Ascomycota</taxon>
        <taxon>Pezizomycotina</taxon>
        <taxon>Sordariomycetes</taxon>
        <taxon>Xylariomycetidae</taxon>
        <taxon>Amphisphaeriales</taxon>
        <taxon>Sporocadaceae</taxon>
        <taxon>Pestalotiopsis</taxon>
    </lineage>
</organism>
<protein>
    <recommendedName>
        <fullName evidence="4">rRNA-processing protein EFG1</fullName>
    </recommendedName>
    <alternativeName>
        <fullName evidence="5">rRNA-processing protein efg1</fullName>
    </alternativeName>
</protein>
<dbReference type="EMBL" id="KI912113">
    <property type="protein sequence ID" value="ETS80737.1"/>
    <property type="molecule type" value="Genomic_DNA"/>
</dbReference>
<keyword evidence="11" id="KW-1185">Reference proteome</keyword>
<dbReference type="InterPro" id="IPR050786">
    <property type="entry name" value="EFG1_rRNA-proc"/>
</dbReference>
<dbReference type="eggNOG" id="KOG4484">
    <property type="taxonomic scope" value="Eukaryota"/>
</dbReference>
<evidence type="ECO:0000256" key="4">
    <source>
        <dbReference type="ARBA" id="ARBA00018689"/>
    </source>
</evidence>
<dbReference type="GO" id="GO:0000462">
    <property type="term" value="P:maturation of SSU-rRNA from tricistronic rRNA transcript (SSU-rRNA, 5.8S rRNA, LSU-rRNA)"/>
    <property type="evidence" value="ECO:0007669"/>
    <property type="project" value="TreeGrafter"/>
</dbReference>
<dbReference type="InterPro" id="IPR019310">
    <property type="entry name" value="Efg1"/>
</dbReference>
<evidence type="ECO:0000256" key="9">
    <source>
        <dbReference type="SAM" id="MobiDB-lite"/>
    </source>
</evidence>
<evidence type="ECO:0000256" key="5">
    <source>
        <dbReference type="ARBA" id="ARBA00019827"/>
    </source>
</evidence>
<keyword evidence="6" id="KW-0698">rRNA processing</keyword>
<dbReference type="KEGG" id="pfy:PFICI_08266"/>
<evidence type="ECO:0000256" key="8">
    <source>
        <dbReference type="ARBA" id="ARBA00023242"/>
    </source>
</evidence>
<feature type="compositionally biased region" description="Basic and acidic residues" evidence="9">
    <location>
        <begin position="7"/>
        <end position="20"/>
    </location>
</feature>
<reference evidence="11" key="1">
    <citation type="journal article" date="2015" name="BMC Genomics">
        <title>Genomic and transcriptomic analysis of the endophytic fungus Pestalotiopsis fici reveals its lifestyle and high potential for synthesis of natural products.</title>
        <authorList>
            <person name="Wang X."/>
            <person name="Zhang X."/>
            <person name="Liu L."/>
            <person name="Xiang M."/>
            <person name="Wang W."/>
            <person name="Sun X."/>
            <person name="Che Y."/>
            <person name="Guo L."/>
            <person name="Liu G."/>
            <person name="Guo L."/>
            <person name="Wang C."/>
            <person name="Yin W.B."/>
            <person name="Stadler M."/>
            <person name="Zhang X."/>
            <person name="Liu X."/>
        </authorList>
    </citation>
    <scope>NUCLEOTIDE SEQUENCE [LARGE SCALE GENOMIC DNA]</scope>
    <source>
        <strain evidence="11">W106-1 / CGMCC3.15140</strain>
    </source>
</reference>
<dbReference type="PANTHER" id="PTHR33911">
    <property type="entry name" value="RRNA-PROCESSING PROTEIN EFG1"/>
    <property type="match status" value="1"/>
</dbReference>
<feature type="region of interest" description="Disordered" evidence="9">
    <location>
        <begin position="1"/>
        <end position="68"/>
    </location>
</feature>
<dbReference type="PANTHER" id="PTHR33911:SF1">
    <property type="entry name" value="RRNA-PROCESSING PROTEIN EFG1"/>
    <property type="match status" value="1"/>
</dbReference>
<feature type="compositionally biased region" description="Basic and acidic residues" evidence="9">
    <location>
        <begin position="48"/>
        <end position="68"/>
    </location>
</feature>
<dbReference type="AlphaFoldDB" id="W3X5U5"/>
<sequence length="280" mass="31728">MSFAKRKFSDFKVEPEDGRNESYGNAMGAKRLKNRQGRRTVAPPKNLNDTKRRARNIERQLRGAEKLPADKRNDLERELSHLKQKIVDGEESKKTKKIISKYHMIRFYERQKADRLAKQLQKQIANTEDEEQLEKLKRHLHIAQIDSLYANYFPLREKYISLYSSVLKDSNGAQSAEEAKAEAKSTNLAAKSLNSERPQFWSVIEKAAEKGMPALSAIRERKPGSESRDGPAKDDALKSKKATRSGDGKTESKKLPKNKVKAENSDDSGDDSDGGFFEAA</sequence>
<keyword evidence="7" id="KW-0175">Coiled coil</keyword>
<dbReference type="RefSeq" id="XP_007835038.1">
    <property type="nucleotide sequence ID" value="XM_007836847.1"/>
</dbReference>
<dbReference type="Proteomes" id="UP000030651">
    <property type="component" value="Unassembled WGS sequence"/>
</dbReference>